<organism evidence="2 3">
    <name type="scientific">Mycena belliarum</name>
    <dbReference type="NCBI Taxonomy" id="1033014"/>
    <lineage>
        <taxon>Eukaryota</taxon>
        <taxon>Fungi</taxon>
        <taxon>Dikarya</taxon>
        <taxon>Basidiomycota</taxon>
        <taxon>Agaricomycotina</taxon>
        <taxon>Agaricomycetes</taxon>
        <taxon>Agaricomycetidae</taxon>
        <taxon>Agaricales</taxon>
        <taxon>Marasmiineae</taxon>
        <taxon>Mycenaceae</taxon>
        <taxon>Mycena</taxon>
    </lineage>
</organism>
<reference evidence="2" key="1">
    <citation type="submission" date="2023-03" db="EMBL/GenBank/DDBJ databases">
        <title>Massive genome expansion in bonnet fungi (Mycena s.s.) driven by repeated elements and novel gene families across ecological guilds.</title>
        <authorList>
            <consortium name="Lawrence Berkeley National Laboratory"/>
            <person name="Harder C.B."/>
            <person name="Miyauchi S."/>
            <person name="Viragh M."/>
            <person name="Kuo A."/>
            <person name="Thoen E."/>
            <person name="Andreopoulos B."/>
            <person name="Lu D."/>
            <person name="Skrede I."/>
            <person name="Drula E."/>
            <person name="Henrissat B."/>
            <person name="Morin E."/>
            <person name="Kohler A."/>
            <person name="Barry K."/>
            <person name="LaButti K."/>
            <person name="Morin E."/>
            <person name="Salamov A."/>
            <person name="Lipzen A."/>
            <person name="Mereny Z."/>
            <person name="Hegedus B."/>
            <person name="Baldrian P."/>
            <person name="Stursova M."/>
            <person name="Weitz H."/>
            <person name="Taylor A."/>
            <person name="Grigoriev I.V."/>
            <person name="Nagy L.G."/>
            <person name="Martin F."/>
            <person name="Kauserud H."/>
        </authorList>
    </citation>
    <scope>NUCLEOTIDE SEQUENCE</scope>
    <source>
        <strain evidence="2">CBHHK173m</strain>
    </source>
</reference>
<keyword evidence="1" id="KW-1133">Transmembrane helix</keyword>
<dbReference type="EMBL" id="JARJCN010000015">
    <property type="protein sequence ID" value="KAJ7094059.1"/>
    <property type="molecule type" value="Genomic_DNA"/>
</dbReference>
<evidence type="ECO:0000256" key="1">
    <source>
        <dbReference type="SAM" id="Phobius"/>
    </source>
</evidence>
<protein>
    <submittedName>
        <fullName evidence="2">Uncharacterized protein</fullName>
    </submittedName>
</protein>
<evidence type="ECO:0000313" key="3">
    <source>
        <dbReference type="Proteomes" id="UP001222325"/>
    </source>
</evidence>
<keyword evidence="1" id="KW-0812">Transmembrane</keyword>
<sequence length="83" mass="9445">MNERPNALYTFDTIKQCIFSHTTYRSLISKTNLHVDSQETPMVLVDTFLLLVAAIHASIDMAAFTVWFLGVFEPLIRVSEVLL</sequence>
<comment type="caution">
    <text evidence="2">The sequence shown here is derived from an EMBL/GenBank/DDBJ whole genome shotgun (WGS) entry which is preliminary data.</text>
</comment>
<proteinExistence type="predicted"/>
<gene>
    <name evidence="2" type="ORF">B0H15DRAFT_947368</name>
</gene>
<dbReference type="AlphaFoldDB" id="A0AAD6U9G1"/>
<name>A0AAD6U9G1_9AGAR</name>
<feature type="transmembrane region" description="Helical" evidence="1">
    <location>
        <begin position="48"/>
        <end position="72"/>
    </location>
</feature>
<dbReference type="Proteomes" id="UP001222325">
    <property type="component" value="Unassembled WGS sequence"/>
</dbReference>
<keyword evidence="1" id="KW-0472">Membrane</keyword>
<keyword evidence="3" id="KW-1185">Reference proteome</keyword>
<evidence type="ECO:0000313" key="2">
    <source>
        <dbReference type="EMBL" id="KAJ7094059.1"/>
    </source>
</evidence>
<accession>A0AAD6U9G1</accession>